<feature type="region of interest" description="Disordered" evidence="1">
    <location>
        <begin position="31"/>
        <end position="123"/>
    </location>
</feature>
<dbReference type="EMBL" id="SDMK01000001">
    <property type="protein sequence ID" value="RXS97533.1"/>
    <property type="molecule type" value="Genomic_DNA"/>
</dbReference>
<comment type="caution">
    <text evidence="3">The sequence shown here is derived from an EMBL/GenBank/DDBJ whole genome shotgun (WGS) entry which is preliminary data.</text>
</comment>
<keyword evidence="4" id="KW-1185">Reference proteome</keyword>
<proteinExistence type="predicted"/>
<evidence type="ECO:0000256" key="1">
    <source>
        <dbReference type="SAM" id="MobiDB-lite"/>
    </source>
</evidence>
<dbReference type="PROSITE" id="PS51257">
    <property type="entry name" value="PROKAR_LIPOPROTEIN"/>
    <property type="match status" value="1"/>
</dbReference>
<evidence type="ECO:0000256" key="2">
    <source>
        <dbReference type="SAM" id="SignalP"/>
    </source>
</evidence>
<protein>
    <submittedName>
        <fullName evidence="3">Uncharacterized protein</fullName>
    </submittedName>
</protein>
<accession>A0A4Q1SJC0</accession>
<feature type="compositionally biased region" description="Pro residues" evidence="1">
    <location>
        <begin position="95"/>
        <end position="104"/>
    </location>
</feature>
<keyword evidence="2" id="KW-0732">Signal</keyword>
<organism evidence="3 4">
    <name type="scientific">Silvibacterium dinghuense</name>
    <dbReference type="NCBI Taxonomy" id="1560006"/>
    <lineage>
        <taxon>Bacteria</taxon>
        <taxon>Pseudomonadati</taxon>
        <taxon>Acidobacteriota</taxon>
        <taxon>Terriglobia</taxon>
        <taxon>Terriglobales</taxon>
        <taxon>Acidobacteriaceae</taxon>
        <taxon>Silvibacterium</taxon>
    </lineage>
</organism>
<dbReference type="RefSeq" id="WP_129207312.1">
    <property type="nucleotide sequence ID" value="NZ_BMGU01000001.1"/>
</dbReference>
<gene>
    <name evidence="3" type="ORF">ESZ00_06495</name>
</gene>
<evidence type="ECO:0000313" key="3">
    <source>
        <dbReference type="EMBL" id="RXS97533.1"/>
    </source>
</evidence>
<dbReference type="AlphaFoldDB" id="A0A4Q1SJC0"/>
<feature type="signal peptide" evidence="2">
    <location>
        <begin position="1"/>
        <end position="28"/>
    </location>
</feature>
<dbReference type="Proteomes" id="UP000290253">
    <property type="component" value="Unassembled WGS sequence"/>
</dbReference>
<name>A0A4Q1SJC0_9BACT</name>
<feature type="compositionally biased region" description="Polar residues" evidence="1">
    <location>
        <begin position="35"/>
        <end position="56"/>
    </location>
</feature>
<reference evidence="3 4" key="1">
    <citation type="journal article" date="2016" name="Int. J. Syst. Evol. Microbiol.">
        <title>Acidipila dinghuensis sp. nov., an acidobacterium isolated from forest soil.</title>
        <authorList>
            <person name="Jiang Y.W."/>
            <person name="Wang J."/>
            <person name="Chen M.H."/>
            <person name="Lv Y.Y."/>
            <person name="Qiu L.H."/>
        </authorList>
    </citation>
    <scope>NUCLEOTIDE SEQUENCE [LARGE SCALE GENOMIC DNA]</scope>
    <source>
        <strain evidence="3 4">DHOF10</strain>
    </source>
</reference>
<evidence type="ECO:0000313" key="4">
    <source>
        <dbReference type="Proteomes" id="UP000290253"/>
    </source>
</evidence>
<feature type="chain" id="PRO_5020351453" evidence="2">
    <location>
        <begin position="29"/>
        <end position="291"/>
    </location>
</feature>
<sequence>MFSTRSKAAFGGGSVVLAALLILAGCHKQDAAKNSPAQPTGAAQNSVAQQEASNSLAPAATPGSATPGSATPGSAAQGSATAASGAAPQASQPASPAPASPGPAPANSAVAEQQPPPPPPAPAVVRVAAGTPLRIRLDQTIDVKHSHAGDRFHGTIAEPVVVDGATVIPAGSLASGEILEAHRRGHFKGRSVLELTLVGLDVNGHHYSIDTRRYVRTKKGKGKRSAAFIGGGAGLGMLVGGVATGGVGLLVGGLAGGGAGTLGAAFTGNRDIKIPAETVMTFRLAGPIELR</sequence>
<feature type="compositionally biased region" description="Low complexity" evidence="1">
    <location>
        <begin position="57"/>
        <end position="94"/>
    </location>
</feature>
<dbReference type="OrthoDB" id="118089at2"/>